<dbReference type="AlphaFoldDB" id="A0A1H6C887"/>
<dbReference type="OrthoDB" id="7032238at2"/>
<name>A0A1H6C887_9HYPH</name>
<dbReference type="Proteomes" id="UP000236743">
    <property type="component" value="Unassembled WGS sequence"/>
</dbReference>
<evidence type="ECO:0000256" key="1">
    <source>
        <dbReference type="SAM" id="Phobius"/>
    </source>
</evidence>
<proteinExistence type="predicted"/>
<gene>
    <name evidence="2" type="ORF">SAMN04488115_109117</name>
</gene>
<feature type="transmembrane region" description="Helical" evidence="1">
    <location>
        <begin position="249"/>
        <end position="271"/>
    </location>
</feature>
<evidence type="ECO:0008006" key="4">
    <source>
        <dbReference type="Google" id="ProtNLM"/>
    </source>
</evidence>
<feature type="transmembrane region" description="Helical" evidence="1">
    <location>
        <begin position="64"/>
        <end position="88"/>
    </location>
</feature>
<keyword evidence="3" id="KW-1185">Reference proteome</keyword>
<accession>A0A1H6C887</accession>
<keyword evidence="1" id="KW-1133">Transmembrane helix</keyword>
<protein>
    <recommendedName>
        <fullName evidence="4">PhnA-like protein</fullName>
    </recommendedName>
</protein>
<organism evidence="2 3">
    <name type="scientific">Bosea lathyri</name>
    <dbReference type="NCBI Taxonomy" id="1036778"/>
    <lineage>
        <taxon>Bacteria</taxon>
        <taxon>Pseudomonadati</taxon>
        <taxon>Pseudomonadota</taxon>
        <taxon>Alphaproteobacteria</taxon>
        <taxon>Hyphomicrobiales</taxon>
        <taxon>Boseaceae</taxon>
        <taxon>Bosea</taxon>
    </lineage>
</organism>
<keyword evidence="1" id="KW-0812">Transmembrane</keyword>
<dbReference type="RefSeq" id="WP_103874372.1">
    <property type="nucleotide sequence ID" value="NZ_FNUY01000009.1"/>
</dbReference>
<evidence type="ECO:0000313" key="3">
    <source>
        <dbReference type="Proteomes" id="UP000236743"/>
    </source>
</evidence>
<evidence type="ECO:0000313" key="2">
    <source>
        <dbReference type="EMBL" id="SEG69113.1"/>
    </source>
</evidence>
<sequence length="292" mass="30206">MTHINEVQPAPTRQVHAHSYLEWAPIFGGAVLAAAISTIMATFGSALGLSLVSADPARSTSVTVLAIVAGLWALWIGVSASAAGGYLAGRMRRPVGDASAHERDVRDGTHGLVVWATGALLVTLLSTSSLLGAAKTAAQGIASATSGAASLIAQQADPMASAVDSMMRSTAPAEANGSDSRESTSRIFINGLRSGSLNAADRDYLATQLATRTGIAKPDAEKRVDETFTKLTQAKETAKQTAEKARKMGVLTAFLTAAVLLVSAAAAWMAAMLGGKHRDEEIDLSHIIGRRS</sequence>
<feature type="transmembrane region" description="Helical" evidence="1">
    <location>
        <begin position="112"/>
        <end position="133"/>
    </location>
</feature>
<reference evidence="2 3" key="1">
    <citation type="submission" date="2016-10" db="EMBL/GenBank/DDBJ databases">
        <authorList>
            <person name="de Groot N.N."/>
        </authorList>
    </citation>
    <scope>NUCLEOTIDE SEQUENCE [LARGE SCALE GENOMIC DNA]</scope>
    <source>
        <strain evidence="2 3">DSM 26656</strain>
    </source>
</reference>
<dbReference type="EMBL" id="FNUY01000009">
    <property type="protein sequence ID" value="SEG69113.1"/>
    <property type="molecule type" value="Genomic_DNA"/>
</dbReference>
<keyword evidence="1" id="KW-0472">Membrane</keyword>
<feature type="transmembrane region" description="Helical" evidence="1">
    <location>
        <begin position="26"/>
        <end position="52"/>
    </location>
</feature>